<keyword evidence="1" id="KW-0012">Acyltransferase</keyword>
<evidence type="ECO:0000313" key="1">
    <source>
        <dbReference type="EMBL" id="WHZ59042.1"/>
    </source>
</evidence>
<keyword evidence="2" id="KW-1185">Reference proteome</keyword>
<sequence>MFTIREETAADIAAIKEVNDAAFGQENEANFIHEIRQSESFVKGLSLVAENEEGEVIGHILFSKIIIETENGEVPSLALAPMAVKPGFQKEGVGSLLVRAGLKHCR</sequence>
<dbReference type="EC" id="2.3.1.-" evidence="1"/>
<dbReference type="Proteomes" id="UP001226091">
    <property type="component" value="Chromosome"/>
</dbReference>
<gene>
    <name evidence="1" type="ORF">QLQ22_06815</name>
</gene>
<evidence type="ECO:0000313" key="2">
    <source>
        <dbReference type="Proteomes" id="UP001226091"/>
    </source>
</evidence>
<proteinExistence type="predicted"/>
<reference evidence="2" key="1">
    <citation type="journal article" date="2025" name="Aquaculture">
        <title>Assessment of the bioflocculant production and safety properties of Metabacillus hrfriensis sp. nov. based on phenotypic and whole-genome sequencing analysis.</title>
        <authorList>
            <person name="Zhang R."/>
            <person name="Zhao Z."/>
            <person name="Luo L."/>
            <person name="Wang S."/>
            <person name="Guo K."/>
            <person name="Xu W."/>
        </authorList>
    </citation>
    <scope>NUCLEOTIDE SEQUENCE [LARGE SCALE GENOMIC DNA]</scope>
    <source>
        <strain evidence="2">CT-WN-B3</strain>
    </source>
</reference>
<protein>
    <submittedName>
        <fullName evidence="1">N-acetyltransferase</fullName>
        <ecNumber evidence="1">2.3.1.-</ecNumber>
    </submittedName>
</protein>
<dbReference type="EMBL" id="CP126116">
    <property type="protein sequence ID" value="WHZ59042.1"/>
    <property type="molecule type" value="Genomic_DNA"/>
</dbReference>
<organism evidence="1 2">
    <name type="scientific">Metabacillus hrfriensis</name>
    <dbReference type="NCBI Taxonomy" id="3048891"/>
    <lineage>
        <taxon>Bacteria</taxon>
        <taxon>Bacillati</taxon>
        <taxon>Bacillota</taxon>
        <taxon>Bacilli</taxon>
        <taxon>Bacillales</taxon>
        <taxon>Bacillaceae</taxon>
        <taxon>Metabacillus</taxon>
    </lineage>
</organism>
<keyword evidence="1" id="KW-0808">Transferase</keyword>
<name>A0ACD4RFW0_9BACI</name>
<accession>A0ACD4RFW0</accession>